<evidence type="ECO:0000313" key="2">
    <source>
        <dbReference type="Proteomes" id="UP000622166"/>
    </source>
</evidence>
<dbReference type="AlphaFoldDB" id="A0A918PD70"/>
<dbReference type="EMBL" id="BMVW01000002">
    <property type="protein sequence ID" value="GGY98287.1"/>
    <property type="molecule type" value="Genomic_DNA"/>
</dbReference>
<reference evidence="1" key="2">
    <citation type="submission" date="2020-09" db="EMBL/GenBank/DDBJ databases">
        <authorList>
            <person name="Sun Q."/>
            <person name="Ohkuma M."/>
        </authorList>
    </citation>
    <scope>NUCLEOTIDE SEQUENCE</scope>
    <source>
        <strain evidence="1">JCM 4815</strain>
    </source>
</reference>
<accession>A0A918PD70</accession>
<reference evidence="1" key="1">
    <citation type="journal article" date="2014" name="Int. J. Syst. Evol. Microbiol.">
        <title>Complete genome sequence of Corynebacterium casei LMG S-19264T (=DSM 44701T), isolated from a smear-ripened cheese.</title>
        <authorList>
            <consortium name="US DOE Joint Genome Institute (JGI-PGF)"/>
            <person name="Walter F."/>
            <person name="Albersmeier A."/>
            <person name="Kalinowski J."/>
            <person name="Ruckert C."/>
        </authorList>
    </citation>
    <scope>NUCLEOTIDE SEQUENCE</scope>
    <source>
        <strain evidence="1">JCM 4815</strain>
    </source>
</reference>
<sequence length="60" mass="6854">MTRHVRTWLSPVRSGEVGGEWQVPDGYRGEGRFPLVTKEILRQHNGSWKTALRSHPVTAK</sequence>
<gene>
    <name evidence="1" type="ORF">GCM10010365_16060</name>
</gene>
<keyword evidence="2" id="KW-1185">Reference proteome</keyword>
<dbReference type="Proteomes" id="UP000622166">
    <property type="component" value="Unassembled WGS sequence"/>
</dbReference>
<protein>
    <submittedName>
        <fullName evidence="1">Uncharacterized protein</fullName>
    </submittedName>
</protein>
<evidence type="ECO:0000313" key="1">
    <source>
        <dbReference type="EMBL" id="GGY98287.1"/>
    </source>
</evidence>
<organism evidence="1 2">
    <name type="scientific">Streptomyces poonensis</name>
    <dbReference type="NCBI Taxonomy" id="68255"/>
    <lineage>
        <taxon>Bacteria</taxon>
        <taxon>Bacillati</taxon>
        <taxon>Actinomycetota</taxon>
        <taxon>Actinomycetes</taxon>
        <taxon>Kitasatosporales</taxon>
        <taxon>Streptomycetaceae</taxon>
        <taxon>Streptomyces</taxon>
    </lineage>
</organism>
<proteinExistence type="predicted"/>
<comment type="caution">
    <text evidence="1">The sequence shown here is derived from an EMBL/GenBank/DDBJ whole genome shotgun (WGS) entry which is preliminary data.</text>
</comment>
<name>A0A918PD70_9ACTN</name>